<evidence type="ECO:0000256" key="3">
    <source>
        <dbReference type="ARBA" id="ARBA00023268"/>
    </source>
</evidence>
<dbReference type="SUPFAM" id="SSF53901">
    <property type="entry name" value="Thiolase-like"/>
    <property type="match status" value="1"/>
</dbReference>
<feature type="domain" description="Beta-ketoacyl synthase-like N-terminal" evidence="4">
    <location>
        <begin position="34"/>
        <end position="67"/>
    </location>
</feature>
<keyword evidence="2" id="KW-0808">Transferase</keyword>
<dbReference type="Gene3D" id="3.40.47.10">
    <property type="match status" value="1"/>
</dbReference>
<dbReference type="Pfam" id="PF08990">
    <property type="entry name" value="Docking"/>
    <property type="match status" value="1"/>
</dbReference>
<reference evidence="6 7" key="1">
    <citation type="submission" date="2018-11" db="EMBL/GenBank/DDBJ databases">
        <title>The Potential of Streptomyces as Biocontrol Agents against the Tomato grey mould, Botrytis cinerea (Gray mold) Frontiers in Microbiology.</title>
        <authorList>
            <person name="Li D."/>
        </authorList>
    </citation>
    <scope>NUCLEOTIDE SEQUENCE [LARGE SCALE GENOMIC DNA]</scope>
    <source>
        <strain evidence="6 7">NEAU-LD23</strain>
    </source>
</reference>
<keyword evidence="3" id="KW-0511">Multifunctional enzyme</keyword>
<evidence type="ECO:0000256" key="1">
    <source>
        <dbReference type="ARBA" id="ARBA00001957"/>
    </source>
</evidence>
<feature type="non-terminal residue" evidence="6">
    <location>
        <position position="68"/>
    </location>
</feature>
<protein>
    <recommendedName>
        <fullName evidence="8">Polyketide synthase</fullName>
    </recommendedName>
</protein>
<dbReference type="GO" id="GO:0006633">
    <property type="term" value="P:fatty acid biosynthetic process"/>
    <property type="evidence" value="ECO:0007669"/>
    <property type="project" value="TreeGrafter"/>
</dbReference>
<dbReference type="PANTHER" id="PTHR43775">
    <property type="entry name" value="FATTY ACID SYNTHASE"/>
    <property type="match status" value="1"/>
</dbReference>
<dbReference type="Pfam" id="PF00109">
    <property type="entry name" value="ketoacyl-synt"/>
    <property type="match status" value="1"/>
</dbReference>
<dbReference type="Proteomes" id="UP000275401">
    <property type="component" value="Unassembled WGS sequence"/>
</dbReference>
<accession>A0A3M8V737</accession>
<evidence type="ECO:0000313" key="7">
    <source>
        <dbReference type="Proteomes" id="UP000275401"/>
    </source>
</evidence>
<evidence type="ECO:0000259" key="4">
    <source>
        <dbReference type="Pfam" id="PF00109"/>
    </source>
</evidence>
<dbReference type="EMBL" id="RIBZ01000557">
    <property type="protein sequence ID" value="RNG11793.1"/>
    <property type="molecule type" value="Genomic_DNA"/>
</dbReference>
<dbReference type="InterPro" id="IPR050091">
    <property type="entry name" value="PKS_NRPS_Biosynth_Enz"/>
</dbReference>
<evidence type="ECO:0000313" key="6">
    <source>
        <dbReference type="EMBL" id="RNG11793.1"/>
    </source>
</evidence>
<name>A0A3M8V737_9ACTN</name>
<dbReference type="AlphaFoldDB" id="A0A3M8V737"/>
<sequence>MANQNELVEYLRKVTTDLQKTRSRLRDVEAKSSEPIAIVGMGCRFPGGVRSPEGLWELVVEGRDAISS</sequence>
<comment type="cofactor">
    <cofactor evidence="1">
        <name>pantetheine 4'-phosphate</name>
        <dbReference type="ChEBI" id="CHEBI:47942"/>
    </cofactor>
</comment>
<dbReference type="InterPro" id="IPR015083">
    <property type="entry name" value="NorB/c/GfsB-D-like_docking"/>
</dbReference>
<dbReference type="InterPro" id="IPR016039">
    <property type="entry name" value="Thiolase-like"/>
</dbReference>
<dbReference type="SUPFAM" id="SSF101173">
    <property type="entry name" value="Docking domain B of the erythromycin polyketide synthase (DEBS)"/>
    <property type="match status" value="1"/>
</dbReference>
<dbReference type="RefSeq" id="WP_148082102.1">
    <property type="nucleotide sequence ID" value="NZ_RIBZ01000557.1"/>
</dbReference>
<dbReference type="GO" id="GO:0004312">
    <property type="term" value="F:fatty acid synthase activity"/>
    <property type="evidence" value="ECO:0007669"/>
    <property type="project" value="TreeGrafter"/>
</dbReference>
<evidence type="ECO:0000256" key="2">
    <source>
        <dbReference type="ARBA" id="ARBA00022679"/>
    </source>
</evidence>
<dbReference type="InterPro" id="IPR036299">
    <property type="entry name" value="Polyketide_synth_docking_sf"/>
</dbReference>
<dbReference type="PANTHER" id="PTHR43775:SF51">
    <property type="entry name" value="INACTIVE PHENOLPHTHIOCEROL SYNTHESIS POLYKETIDE SYNTHASE TYPE I PKS1-RELATED"/>
    <property type="match status" value="1"/>
</dbReference>
<keyword evidence="7" id="KW-1185">Reference proteome</keyword>
<evidence type="ECO:0008006" key="8">
    <source>
        <dbReference type="Google" id="ProtNLM"/>
    </source>
</evidence>
<evidence type="ECO:0000259" key="5">
    <source>
        <dbReference type="Pfam" id="PF08990"/>
    </source>
</evidence>
<comment type="caution">
    <text evidence="6">The sequence shown here is derived from an EMBL/GenBank/DDBJ whole genome shotgun (WGS) entry which is preliminary data.</text>
</comment>
<proteinExistence type="predicted"/>
<gene>
    <name evidence="6" type="ORF">EEJ42_32765</name>
</gene>
<feature type="domain" description="Polyketide synthase NorB/C/GfsB-E-like docking" evidence="5">
    <location>
        <begin position="2"/>
        <end position="30"/>
    </location>
</feature>
<dbReference type="InterPro" id="IPR014030">
    <property type="entry name" value="Ketoacyl_synth_N"/>
</dbReference>
<organism evidence="6 7">
    <name type="scientific">Streptomyces botrytidirepellens</name>
    <dbReference type="NCBI Taxonomy" id="2486417"/>
    <lineage>
        <taxon>Bacteria</taxon>
        <taxon>Bacillati</taxon>
        <taxon>Actinomycetota</taxon>
        <taxon>Actinomycetes</taxon>
        <taxon>Kitasatosporales</taxon>
        <taxon>Streptomycetaceae</taxon>
        <taxon>Streptomyces</taxon>
    </lineage>
</organism>